<keyword evidence="2 5" id="KW-0812">Transmembrane</keyword>
<dbReference type="GO" id="GO:0005886">
    <property type="term" value="C:plasma membrane"/>
    <property type="evidence" value="ECO:0007669"/>
    <property type="project" value="InterPro"/>
</dbReference>
<keyword evidence="3 5" id="KW-1133">Transmembrane helix</keyword>
<accession>A0A8J8G4Q7</accession>
<feature type="domain" description="Translocation and assembly module TamB C-terminal" evidence="6">
    <location>
        <begin position="1187"/>
        <end position="1629"/>
    </location>
</feature>
<comment type="subcellular location">
    <subcellularLocation>
        <location evidence="1">Membrane</location>
        <topology evidence="1">Single-pass membrane protein</topology>
    </subcellularLocation>
</comment>
<evidence type="ECO:0000256" key="1">
    <source>
        <dbReference type="ARBA" id="ARBA00004167"/>
    </source>
</evidence>
<keyword evidence="4 5" id="KW-0472">Membrane</keyword>
<sequence length="1671" mass="184549">MPNKLHLKINGKKIAKITGIAVASIIVLLILLVLSLQIPAVQNFAKGKLVNYLEDKIKTDVSLERIYIDFPSSLVMEKLYLKGQKQDTLLYVKKLDVGIDLLQLVNSKADITSIDLETVRANVVRDKSGKFNFDYILDAFATKDEEESTSKPFIISLDKIKIKDLGVNFTDNQARNDIKFYVKSFDTRVQKFDLDKNNFAVNNINVDGLKLKLKQDLVEEIAKKTEKTVDSMAAENPFKIALNRIKLTNFDIDYGDDISKTYSTIKFQELSTKINQLDLENSQFNVDNVLLKGANIDAKLFLAATKKANTENISSPKTESKPMQISLRKLLFEDVKLVYNNTAEPIAPAGMDFNHLNFSKMNVEVRNFKMIEGTFAGTVNSAEIQESRGLNIQKFNTDFVYEDKQAYLKDLYLQTPQTVLKDELVLNYNSIEQLSAKPGKVEIMANIANSKIGFKDILLFAPDLRKQAPFNKYPNGILNVDARLKGFINDLTIDNLQVSGLDKMKLALSGKIKNATDPSKLFYNLNIREFSTSARTIFNVVPKGTIPTNIALPSSISLNGVAKGTTQVVNTNMKLTSTLGNAKIDAKLDMRKKNAEQYNVIADLQNLQIGKIIQNKDLGIITGKIVANGTGFDPNKGIADVKGNIAAVDYNKYRYRNMNLKAKVNRGNYIINLDSKDPNANLAINASGRLTDKDPSVKVAGNIIKLDLNKLGFYAEPMILAGKLDGDFQSLNPDALNGELTLQNFAISDTKTVFPVQEVYLKAVSTESSNSISLQSQIADLEMNGKFKLSEIFGSLSNTINEYYHFQKAGKKAKITAGQFFTVQAQIKDDDLLRKFVPELTSFDNIDLTANYDADSQKLIVNGTIPKVVYGGNTIENGTLNINNENNALQYDVTLGKFATESLALNKVKLNGNLAEDVISYNLTTQDQKDVEQFLIAGTAKTFNDITEISLNPDGLKLNYDNWAVSPNNKLQISSKGFYADQFTLSNAGSEISLQSESTQANSPMNVSIKDFKIETITEMLKKDSLLAKGTVNGTAQLRNITKKLNFDANIDVADLEVFGNPAGNLNLKANNKTADVINTNIALTGFNNDVKIIGDYNTATSRIDADLVMNRLEMQTLQGFTANAIENTEGYLNGNLKINGTADAPNILGQIKFNNVGLEIVKIGSNFRNLNDPILFTNKGIKFNDFKVNDPSGNSLVFDGNILTTNYKDYAFDLDLNAKDFNVVDSEENKDNIMYGKLAIDAALKIRGDMNLPKVNGDLSVVDNTDFTFILPSSSPSLQDRDGVVEFIDQDQVALNGTIKQDSINADTGLKGLDVNVNIAVSKEAKMSIIIDKANGDFVALQGTANLNGGIDPSGKTTLTGVYEVEKGSYEMSVSLLKRKFDIQKGSTITWTGEPTSAQMDITAIYKTDAAPLDLLQQQLSEGDLNQYKQRIPFETLLILKGELLKPEISFDITTNKTNSSVSSQVLENTEAKLAQLRTEPSELNKQVFALLLLNRFIGEDPFSSSTGLSGATLAKQSVSRILSEQLNNLASDLIGGVELNFDLESSEDYSTGTRNERTDLNVGISKRLLNDRLTVSVGSNFGVEGEARANEKTSSIAGDVTIDYALSKDGRYKLRAYRKNQYQVSLQGQVIETGVGFILTIDYNKFREIFQRSKVEKENKKIEKTSSSK</sequence>
<evidence type="ECO:0000256" key="5">
    <source>
        <dbReference type="SAM" id="Phobius"/>
    </source>
</evidence>
<dbReference type="EMBL" id="JABSNO010000001">
    <property type="protein sequence ID" value="NRS91041.1"/>
    <property type="molecule type" value="Genomic_DNA"/>
</dbReference>
<feature type="transmembrane region" description="Helical" evidence="5">
    <location>
        <begin position="20"/>
        <end position="38"/>
    </location>
</feature>
<organism evidence="7 8">
    <name type="scientific">Frigoriflavimonas asaccharolytica</name>
    <dbReference type="NCBI Taxonomy" id="2735899"/>
    <lineage>
        <taxon>Bacteria</taxon>
        <taxon>Pseudomonadati</taxon>
        <taxon>Bacteroidota</taxon>
        <taxon>Flavobacteriia</taxon>
        <taxon>Flavobacteriales</taxon>
        <taxon>Weeksellaceae</taxon>
        <taxon>Frigoriflavimonas</taxon>
    </lineage>
</organism>
<dbReference type="PANTHER" id="PTHR36985:SF1">
    <property type="entry name" value="TRANSLOCATION AND ASSEMBLY MODULE SUBUNIT TAMB"/>
    <property type="match status" value="1"/>
</dbReference>
<proteinExistence type="predicted"/>
<dbReference type="PANTHER" id="PTHR36985">
    <property type="entry name" value="TRANSLOCATION AND ASSEMBLY MODULE SUBUNIT TAMB"/>
    <property type="match status" value="1"/>
</dbReference>
<evidence type="ECO:0000256" key="3">
    <source>
        <dbReference type="ARBA" id="ARBA00022989"/>
    </source>
</evidence>
<dbReference type="Pfam" id="PF05359">
    <property type="entry name" value="DUF748"/>
    <property type="match status" value="1"/>
</dbReference>
<dbReference type="Proteomes" id="UP000610746">
    <property type="component" value="Unassembled WGS sequence"/>
</dbReference>
<name>A0A8J8G4Q7_9FLAO</name>
<evidence type="ECO:0000256" key="4">
    <source>
        <dbReference type="ARBA" id="ARBA00023136"/>
    </source>
</evidence>
<dbReference type="InterPro" id="IPR008023">
    <property type="entry name" value="DUF748"/>
</dbReference>
<dbReference type="InterPro" id="IPR007452">
    <property type="entry name" value="TamB_C"/>
</dbReference>
<keyword evidence="8" id="KW-1185">Reference proteome</keyword>
<gene>
    <name evidence="7" type="ORF">HNQ03_000106</name>
</gene>
<dbReference type="Pfam" id="PF04357">
    <property type="entry name" value="TamB"/>
    <property type="match status" value="1"/>
</dbReference>
<comment type="caution">
    <text evidence="7">The sequence shown here is derived from an EMBL/GenBank/DDBJ whole genome shotgun (WGS) entry which is preliminary data.</text>
</comment>
<protein>
    <recommendedName>
        <fullName evidence="6">Translocation and assembly module TamB C-terminal domain-containing protein</fullName>
    </recommendedName>
</protein>
<dbReference type="RefSeq" id="WP_317170333.1">
    <property type="nucleotide sequence ID" value="NZ_JABSNO010000001.1"/>
</dbReference>
<evidence type="ECO:0000259" key="6">
    <source>
        <dbReference type="Pfam" id="PF04357"/>
    </source>
</evidence>
<evidence type="ECO:0000256" key="2">
    <source>
        <dbReference type="ARBA" id="ARBA00022692"/>
    </source>
</evidence>
<dbReference type="GO" id="GO:0009306">
    <property type="term" value="P:protein secretion"/>
    <property type="evidence" value="ECO:0007669"/>
    <property type="project" value="InterPro"/>
</dbReference>
<evidence type="ECO:0000313" key="8">
    <source>
        <dbReference type="Proteomes" id="UP000610746"/>
    </source>
</evidence>
<evidence type="ECO:0000313" key="7">
    <source>
        <dbReference type="EMBL" id="NRS91041.1"/>
    </source>
</evidence>
<reference evidence="7" key="1">
    <citation type="submission" date="2020-05" db="EMBL/GenBank/DDBJ databases">
        <title>Genomic Encyclopedia of Type Strains, Phase IV (KMG-V): Genome sequencing to study the core and pangenomes of soil and plant-associated prokaryotes.</title>
        <authorList>
            <person name="Whitman W."/>
        </authorList>
    </citation>
    <scope>NUCLEOTIDE SEQUENCE</scope>
    <source>
        <strain evidence="7">16F</strain>
    </source>
</reference>